<keyword evidence="2" id="KW-1185">Reference proteome</keyword>
<proteinExistence type="predicted"/>
<dbReference type="EMBL" id="JAOTLW010000059">
    <property type="protein sequence ID" value="MDI5834379.1"/>
    <property type="molecule type" value="Genomic_DNA"/>
</dbReference>
<name>A0ABT6UIU0_9GAMM</name>
<reference evidence="1 2" key="1">
    <citation type="submission" date="2022-09" db="EMBL/GenBank/DDBJ databases">
        <title>The outer-membrane cytochrome OmcA is essential for infection of Shewanella oneidensis by a zebrafish-associated bacteriophage.</title>
        <authorList>
            <person name="Grenfell A.W."/>
            <person name="Intile P."/>
            <person name="Mcfarlane J."/>
            <person name="Leung D."/>
            <person name="Abdalla K."/>
            <person name="Wold M."/>
            <person name="Kees E."/>
            <person name="Gralnick J."/>
        </authorList>
    </citation>
    <scope>NUCLEOTIDE SEQUENCE [LARGE SCALE GENOMIC DNA]</scope>
    <source>
        <strain evidence="1 2">NF-5</strain>
    </source>
</reference>
<dbReference type="RefSeq" id="WP_282634464.1">
    <property type="nucleotide sequence ID" value="NZ_JAOTLP010000060.1"/>
</dbReference>
<gene>
    <name evidence="1" type="ORF">ODY93_22675</name>
</gene>
<dbReference type="Proteomes" id="UP001159075">
    <property type="component" value="Unassembled WGS sequence"/>
</dbReference>
<protein>
    <submittedName>
        <fullName evidence="1">Uncharacterized protein</fullName>
    </submittedName>
</protein>
<sequence length="86" mass="9952">MTTEEIQREIECWASRPTWFSPHPSDAKELRKAISNLKRLSYKPSEDELTEAIYQRVKGLSTMLGTPKDIERSAREFAVKILNKIS</sequence>
<evidence type="ECO:0000313" key="2">
    <source>
        <dbReference type="Proteomes" id="UP001159075"/>
    </source>
</evidence>
<comment type="caution">
    <text evidence="1">The sequence shown here is derived from an EMBL/GenBank/DDBJ whole genome shotgun (WGS) entry which is preliminary data.</text>
</comment>
<accession>A0ABT6UIU0</accession>
<evidence type="ECO:0000313" key="1">
    <source>
        <dbReference type="EMBL" id="MDI5834379.1"/>
    </source>
</evidence>
<organism evidence="1 2">
    <name type="scientific">Shewanella xiamenensis</name>
    <dbReference type="NCBI Taxonomy" id="332186"/>
    <lineage>
        <taxon>Bacteria</taxon>
        <taxon>Pseudomonadati</taxon>
        <taxon>Pseudomonadota</taxon>
        <taxon>Gammaproteobacteria</taxon>
        <taxon>Alteromonadales</taxon>
        <taxon>Shewanellaceae</taxon>
        <taxon>Shewanella</taxon>
    </lineage>
</organism>